<evidence type="ECO:0000256" key="4">
    <source>
        <dbReference type="ARBA" id="ARBA00022801"/>
    </source>
</evidence>
<evidence type="ECO:0000256" key="3">
    <source>
        <dbReference type="ARBA" id="ARBA00022670"/>
    </source>
</evidence>
<protein>
    <recommendedName>
        <fullName evidence="6">ATP-dependent Clp protease proteolytic subunit</fullName>
    </recommendedName>
</protein>
<comment type="similarity">
    <text evidence="1 6">Belongs to the peptidase S14 family.</text>
</comment>
<dbReference type="InterPro" id="IPR029045">
    <property type="entry name" value="ClpP/crotonase-like_dom_sf"/>
</dbReference>
<evidence type="ECO:0000313" key="7">
    <source>
        <dbReference type="EMBL" id="RVU17489.1"/>
    </source>
</evidence>
<keyword evidence="2" id="KW-0963">Cytoplasm</keyword>
<dbReference type="GO" id="GO:0051117">
    <property type="term" value="F:ATPase binding"/>
    <property type="evidence" value="ECO:0007669"/>
    <property type="project" value="TreeGrafter"/>
</dbReference>
<keyword evidence="3 7" id="KW-0645">Protease</keyword>
<dbReference type="GO" id="GO:0006515">
    <property type="term" value="P:protein quality control for misfolded or incompletely synthesized proteins"/>
    <property type="evidence" value="ECO:0007669"/>
    <property type="project" value="TreeGrafter"/>
</dbReference>
<dbReference type="PANTHER" id="PTHR10381">
    <property type="entry name" value="ATP-DEPENDENT CLP PROTEASE PROTEOLYTIC SUBUNIT"/>
    <property type="match status" value="1"/>
</dbReference>
<dbReference type="SUPFAM" id="SSF52096">
    <property type="entry name" value="ClpP/crotonase"/>
    <property type="match status" value="1"/>
</dbReference>
<keyword evidence="5" id="KW-0720">Serine protease</keyword>
<proteinExistence type="inferred from homology"/>
<evidence type="ECO:0000313" key="8">
    <source>
        <dbReference type="Proteomes" id="UP000286997"/>
    </source>
</evidence>
<dbReference type="OrthoDB" id="9806592at2"/>
<comment type="caution">
    <text evidence="7">The sequence shown here is derived from an EMBL/GenBank/DDBJ whole genome shotgun (WGS) entry which is preliminary data.</text>
</comment>
<name>A0A3S2YR28_9HYPH</name>
<gene>
    <name evidence="7" type="ORF">EOE48_13965</name>
</gene>
<reference evidence="7 8" key="1">
    <citation type="submission" date="2019-01" db="EMBL/GenBank/DDBJ databases">
        <authorList>
            <person name="Chen W.-M."/>
        </authorList>
    </citation>
    <scope>NUCLEOTIDE SEQUENCE [LARGE SCALE GENOMIC DNA]</scope>
    <source>
        <strain evidence="7 8">TER-1</strain>
    </source>
</reference>
<evidence type="ECO:0000256" key="1">
    <source>
        <dbReference type="ARBA" id="ARBA00007039"/>
    </source>
</evidence>
<dbReference type="RefSeq" id="WP_127730076.1">
    <property type="nucleotide sequence ID" value="NZ_SACP01000012.1"/>
</dbReference>
<dbReference type="NCBIfam" id="NF045542">
    <property type="entry name" value="Clp_rel_HeadMat"/>
    <property type="match status" value="1"/>
</dbReference>
<dbReference type="InterPro" id="IPR001907">
    <property type="entry name" value="ClpP"/>
</dbReference>
<dbReference type="PRINTS" id="PR00127">
    <property type="entry name" value="CLPPROTEASEP"/>
</dbReference>
<dbReference type="GO" id="GO:0004176">
    <property type="term" value="F:ATP-dependent peptidase activity"/>
    <property type="evidence" value="ECO:0007669"/>
    <property type="project" value="InterPro"/>
</dbReference>
<dbReference type="CDD" id="cd07016">
    <property type="entry name" value="S14_ClpP_1"/>
    <property type="match status" value="1"/>
</dbReference>
<organism evidence="7 8">
    <name type="scientific">Methylobacterium oryzihabitans</name>
    <dbReference type="NCBI Taxonomy" id="2499852"/>
    <lineage>
        <taxon>Bacteria</taxon>
        <taxon>Pseudomonadati</taxon>
        <taxon>Pseudomonadota</taxon>
        <taxon>Alphaproteobacteria</taxon>
        <taxon>Hyphomicrobiales</taxon>
        <taxon>Methylobacteriaceae</taxon>
        <taxon>Methylobacterium</taxon>
    </lineage>
</organism>
<evidence type="ECO:0000256" key="6">
    <source>
        <dbReference type="RuleBase" id="RU003567"/>
    </source>
</evidence>
<dbReference type="AlphaFoldDB" id="A0A3S2YR28"/>
<dbReference type="PANTHER" id="PTHR10381:SF70">
    <property type="entry name" value="ATP-DEPENDENT CLP PROTEASE PROTEOLYTIC SUBUNIT"/>
    <property type="match status" value="1"/>
</dbReference>
<dbReference type="EMBL" id="SACP01000012">
    <property type="protein sequence ID" value="RVU17489.1"/>
    <property type="molecule type" value="Genomic_DNA"/>
</dbReference>
<evidence type="ECO:0000256" key="2">
    <source>
        <dbReference type="ARBA" id="ARBA00022490"/>
    </source>
</evidence>
<keyword evidence="8" id="KW-1185">Reference proteome</keyword>
<dbReference type="GO" id="GO:0004252">
    <property type="term" value="F:serine-type endopeptidase activity"/>
    <property type="evidence" value="ECO:0007669"/>
    <property type="project" value="InterPro"/>
</dbReference>
<keyword evidence="4" id="KW-0378">Hydrolase</keyword>
<dbReference type="Proteomes" id="UP000286997">
    <property type="component" value="Unassembled WGS sequence"/>
</dbReference>
<dbReference type="Gene3D" id="3.90.226.10">
    <property type="entry name" value="2-enoyl-CoA Hydratase, Chain A, domain 1"/>
    <property type="match status" value="1"/>
</dbReference>
<evidence type="ECO:0000256" key="5">
    <source>
        <dbReference type="ARBA" id="ARBA00022825"/>
    </source>
</evidence>
<dbReference type="InterPro" id="IPR023562">
    <property type="entry name" value="ClpP/TepA"/>
</dbReference>
<accession>A0A3S2YR28</accession>
<dbReference type="Pfam" id="PF00574">
    <property type="entry name" value="CLP_protease"/>
    <property type="match status" value="1"/>
</dbReference>
<dbReference type="GO" id="GO:0009368">
    <property type="term" value="C:endopeptidase Clp complex"/>
    <property type="evidence" value="ECO:0007669"/>
    <property type="project" value="TreeGrafter"/>
</dbReference>
<sequence length="239" mass="25411">MRHLLTLLNSNRGRGTGTRIVRAEDGSETATVYVYGAIGEHYGVDPQQFVRDLQGVTAATLHLRINSPGGDVFGARAMKTALEQHGATVVAHIDGLAASAASFLMLAASEIEIAAGAFVMIHEPWSFALGTADDLRASADLLDKVGLAIAADYVRRTGEGEAEILALMKAETWFDADEAVAIGLATRKAEAPAVENAFDLGAFRNPPRALTNPPPKPFEAAAADHSRYAARLRLYERAA</sequence>